<dbReference type="PANTHER" id="PTHR36427:SF3">
    <property type="entry name" value="LARGE RIBOSOMAL SUBUNIT PROTEIN UL1M"/>
    <property type="match status" value="1"/>
</dbReference>
<dbReference type="PANTHER" id="PTHR36427">
    <property type="entry name" value="54S RIBOSOMAL PROTEIN L1, MITOCHONDRIAL"/>
    <property type="match status" value="1"/>
</dbReference>
<keyword evidence="3 10" id="KW-0820">tRNA-binding</keyword>
<evidence type="ECO:0000313" key="12">
    <source>
        <dbReference type="EMBL" id="APZ96067.1"/>
    </source>
</evidence>
<dbReference type="CDD" id="cd00403">
    <property type="entry name" value="Ribosomal_L1"/>
    <property type="match status" value="1"/>
</dbReference>
<dbReference type="Proteomes" id="UP000187735">
    <property type="component" value="Chromosome"/>
</dbReference>
<evidence type="ECO:0000256" key="9">
    <source>
        <dbReference type="ARBA" id="ARBA00035241"/>
    </source>
</evidence>
<dbReference type="RefSeq" id="WP_077027139.1">
    <property type="nucleotide sequence ID" value="NZ_CP017641.1"/>
</dbReference>
<protein>
    <recommendedName>
        <fullName evidence="9 10">Large ribosomal subunit protein uL1</fullName>
    </recommendedName>
</protein>
<reference evidence="12 13" key="1">
    <citation type="journal article" date="2016" name="Front. Microbiol.">
        <title>Fuerstia marisgermanicae gen. nov., sp. nov., an Unusual Member of the Phylum Planctomycetes from the German Wadden Sea.</title>
        <authorList>
            <person name="Kohn T."/>
            <person name="Heuer A."/>
            <person name="Jogler M."/>
            <person name="Vollmers J."/>
            <person name="Boedeker C."/>
            <person name="Bunk B."/>
            <person name="Rast P."/>
            <person name="Borchert D."/>
            <person name="Glockner I."/>
            <person name="Freese H.M."/>
            <person name="Klenk H.P."/>
            <person name="Overmann J."/>
            <person name="Kaster A.K."/>
            <person name="Rohde M."/>
            <person name="Wiegand S."/>
            <person name="Jogler C."/>
        </authorList>
    </citation>
    <scope>NUCLEOTIDE SEQUENCE [LARGE SCALE GENOMIC DNA]</scope>
    <source>
        <strain evidence="12 13">NH11</strain>
    </source>
</reference>
<dbReference type="InterPro" id="IPR023674">
    <property type="entry name" value="Ribosomal_uL1-like"/>
</dbReference>
<keyword evidence="13" id="KW-1185">Reference proteome</keyword>
<keyword evidence="5 10" id="KW-0810">Translation regulation</keyword>
<comment type="subunit">
    <text evidence="10">Part of the 50S ribosomal subunit.</text>
</comment>
<dbReference type="InterPro" id="IPR016095">
    <property type="entry name" value="Ribosomal_uL1_3-a/b-sand"/>
</dbReference>
<dbReference type="KEGG" id="fmr:Fuma_05730"/>
<evidence type="ECO:0000256" key="3">
    <source>
        <dbReference type="ARBA" id="ARBA00022555"/>
    </source>
</evidence>
<dbReference type="InterPro" id="IPR002143">
    <property type="entry name" value="Ribosomal_uL1"/>
</dbReference>
<dbReference type="InterPro" id="IPR005878">
    <property type="entry name" value="Ribosom_uL1_bac-type"/>
</dbReference>
<evidence type="ECO:0000256" key="4">
    <source>
        <dbReference type="ARBA" id="ARBA00022730"/>
    </source>
</evidence>
<sequence>MARISKRMKAVSKKAAEYDALELKAAVEALQSLEKGLPKGVKPCGFDQAVEVALRLGVDPKQADQMVRGSIVLPHGIGKAQRVLVFAQGDKVAAAEEAGADFVGGKELADKIKDGWLEFDVAIAAPDMMGVVGPLGRVLGPRGMMPSPRAGTVTQDIATAVKEYKAGKVEFRVDAGSNVHCIVGKMSFDSNQLLENIEALLQLVRTLKPSSSKGVYMRNMSLTATMMPSISVVI</sequence>
<dbReference type="Pfam" id="PF00687">
    <property type="entry name" value="Ribosomal_L1"/>
    <property type="match status" value="1"/>
</dbReference>
<evidence type="ECO:0000313" key="13">
    <source>
        <dbReference type="Proteomes" id="UP000187735"/>
    </source>
</evidence>
<keyword evidence="6 10" id="KW-0694">RNA-binding</keyword>
<dbReference type="STRING" id="1891926.Fuma_05730"/>
<evidence type="ECO:0000256" key="10">
    <source>
        <dbReference type="HAMAP-Rule" id="MF_01318"/>
    </source>
</evidence>
<keyword evidence="7 10" id="KW-0689">Ribosomal protein</keyword>
<dbReference type="InterPro" id="IPR028364">
    <property type="entry name" value="Ribosomal_uL1/biogenesis"/>
</dbReference>
<evidence type="ECO:0000256" key="2">
    <source>
        <dbReference type="ARBA" id="ARBA00022491"/>
    </source>
</evidence>
<evidence type="ECO:0000256" key="5">
    <source>
        <dbReference type="ARBA" id="ARBA00022845"/>
    </source>
</evidence>
<dbReference type="HAMAP" id="MF_01318_B">
    <property type="entry name" value="Ribosomal_uL1_B"/>
    <property type="match status" value="1"/>
</dbReference>
<dbReference type="Gene3D" id="3.40.50.790">
    <property type="match status" value="1"/>
</dbReference>
<evidence type="ECO:0000256" key="6">
    <source>
        <dbReference type="ARBA" id="ARBA00022884"/>
    </source>
</evidence>
<comment type="similarity">
    <text evidence="1 10 11">Belongs to the universal ribosomal protein uL1 family.</text>
</comment>
<dbReference type="GO" id="GO:0000049">
    <property type="term" value="F:tRNA binding"/>
    <property type="evidence" value="ECO:0007669"/>
    <property type="project" value="UniProtKB-KW"/>
</dbReference>
<keyword evidence="8 10" id="KW-0687">Ribonucleoprotein</keyword>
<dbReference type="Gene3D" id="3.30.190.20">
    <property type="match status" value="1"/>
</dbReference>
<keyword evidence="2 10" id="KW-0678">Repressor</keyword>
<keyword evidence="4 10" id="KW-0699">rRNA-binding</keyword>
<dbReference type="GO" id="GO:0003735">
    <property type="term" value="F:structural constituent of ribosome"/>
    <property type="evidence" value="ECO:0007669"/>
    <property type="project" value="InterPro"/>
</dbReference>
<dbReference type="NCBIfam" id="TIGR01169">
    <property type="entry name" value="rplA_bact"/>
    <property type="match status" value="1"/>
</dbReference>
<accession>A0A1P8WPT7</accession>
<dbReference type="PROSITE" id="PS01199">
    <property type="entry name" value="RIBOSOMAL_L1"/>
    <property type="match status" value="1"/>
</dbReference>
<dbReference type="GO" id="GO:0015934">
    <property type="term" value="C:large ribosomal subunit"/>
    <property type="evidence" value="ECO:0007669"/>
    <property type="project" value="InterPro"/>
</dbReference>
<evidence type="ECO:0000256" key="8">
    <source>
        <dbReference type="ARBA" id="ARBA00023274"/>
    </source>
</evidence>
<proteinExistence type="inferred from homology"/>
<dbReference type="SUPFAM" id="SSF56808">
    <property type="entry name" value="Ribosomal protein L1"/>
    <property type="match status" value="1"/>
</dbReference>
<gene>
    <name evidence="10 12" type="primary">rplA</name>
    <name evidence="12" type="ORF">Fuma_05730</name>
</gene>
<comment type="function">
    <text evidence="10">Binds directly to 23S rRNA. The L1 stalk is quite mobile in the ribosome, and is involved in E site tRNA release.</text>
</comment>
<name>A0A1P8WPT7_9PLAN</name>
<dbReference type="GO" id="GO:0019843">
    <property type="term" value="F:rRNA binding"/>
    <property type="evidence" value="ECO:0007669"/>
    <property type="project" value="UniProtKB-UniRule"/>
</dbReference>
<dbReference type="InterPro" id="IPR023673">
    <property type="entry name" value="Ribosomal_uL1_CS"/>
</dbReference>
<comment type="function">
    <text evidence="10">Protein L1 is also a translational repressor protein, it controls the translation of the L11 operon by binding to its mRNA.</text>
</comment>
<dbReference type="GO" id="GO:0006417">
    <property type="term" value="P:regulation of translation"/>
    <property type="evidence" value="ECO:0007669"/>
    <property type="project" value="UniProtKB-KW"/>
</dbReference>
<dbReference type="PIRSF" id="PIRSF002155">
    <property type="entry name" value="Ribosomal_L1"/>
    <property type="match status" value="1"/>
</dbReference>
<evidence type="ECO:0000256" key="1">
    <source>
        <dbReference type="ARBA" id="ARBA00010531"/>
    </source>
</evidence>
<dbReference type="GO" id="GO:0006412">
    <property type="term" value="P:translation"/>
    <property type="evidence" value="ECO:0007669"/>
    <property type="project" value="UniProtKB-UniRule"/>
</dbReference>
<dbReference type="EMBL" id="CP017641">
    <property type="protein sequence ID" value="APZ96067.1"/>
    <property type="molecule type" value="Genomic_DNA"/>
</dbReference>
<organism evidence="12 13">
    <name type="scientific">Fuerstiella marisgermanici</name>
    <dbReference type="NCBI Taxonomy" id="1891926"/>
    <lineage>
        <taxon>Bacteria</taxon>
        <taxon>Pseudomonadati</taxon>
        <taxon>Planctomycetota</taxon>
        <taxon>Planctomycetia</taxon>
        <taxon>Planctomycetales</taxon>
        <taxon>Planctomycetaceae</taxon>
        <taxon>Fuerstiella</taxon>
    </lineage>
</organism>
<evidence type="ECO:0000256" key="7">
    <source>
        <dbReference type="ARBA" id="ARBA00022980"/>
    </source>
</evidence>
<dbReference type="FunFam" id="3.40.50.790:FF:000001">
    <property type="entry name" value="50S ribosomal protein L1"/>
    <property type="match status" value="1"/>
</dbReference>
<dbReference type="AlphaFoldDB" id="A0A1P8WPT7"/>
<dbReference type="OrthoDB" id="9803740at2"/>
<evidence type="ECO:0000256" key="11">
    <source>
        <dbReference type="RuleBase" id="RU000659"/>
    </source>
</evidence>